<dbReference type="SUPFAM" id="SSF50814">
    <property type="entry name" value="Lipocalins"/>
    <property type="match status" value="1"/>
</dbReference>
<sequence>MTNAGNLLTIKANSIAHPKASCVCCSKFPYIKACWVASKSEEGSFLKMAIKNGTPVSINLQTKVTQQGQTQDFFFDIEGQIVTIGDTLYIRYEELQENGESIPVTIKIMPDGGVQLTRSGEMRLKLKFDYRETVKTSYRTPYGEMIFGTYTRNLHVSLKDRPTSGKILIEYDLFMADELVGNYLIDLAFTA</sequence>
<evidence type="ECO:0008006" key="3">
    <source>
        <dbReference type="Google" id="ProtNLM"/>
    </source>
</evidence>
<dbReference type="InterPro" id="IPR012674">
    <property type="entry name" value="Calycin"/>
</dbReference>
<reference evidence="1 2" key="2">
    <citation type="submission" date="2024-02" db="EMBL/GenBank/DDBJ databases">
        <title>The Genome Sequence of Enterococcus diestrammenae JM9A.</title>
        <authorList>
            <person name="Earl A."/>
            <person name="Manson A."/>
            <person name="Gilmore M."/>
            <person name="Sanders J."/>
            <person name="Shea T."/>
            <person name="Howe W."/>
            <person name="Livny J."/>
            <person name="Cuomo C."/>
            <person name="Neafsey D."/>
            <person name="Birren B."/>
        </authorList>
    </citation>
    <scope>NUCLEOTIDE SEQUENCE [LARGE SCALE GENOMIC DNA]</scope>
    <source>
        <strain evidence="1 2">JM9A</strain>
    </source>
</reference>
<accession>A0ABV0F3N3</accession>
<proteinExistence type="predicted"/>
<keyword evidence="2" id="KW-1185">Reference proteome</keyword>
<gene>
    <name evidence="1" type="ORF">BAU18_002290</name>
</gene>
<reference evidence="2" key="1">
    <citation type="submission" date="2016-06" db="EMBL/GenBank/DDBJ databases">
        <title>Four novel species of enterococci isolated from chicken manure.</title>
        <authorList>
            <person name="Van Tyne D."/>
        </authorList>
    </citation>
    <scope>NUCLEOTIDE SEQUENCE [LARGE SCALE GENOMIC DNA]</scope>
    <source>
        <strain evidence="2">JM9A</strain>
    </source>
</reference>
<dbReference type="Pfam" id="PF09148">
    <property type="entry name" value="DUF1934"/>
    <property type="match status" value="1"/>
</dbReference>
<name>A0ABV0F3N3_9ENTE</name>
<dbReference type="EMBL" id="MAEI02000001">
    <property type="protein sequence ID" value="MEO1782675.1"/>
    <property type="molecule type" value="Genomic_DNA"/>
</dbReference>
<protein>
    <recommendedName>
        <fullName evidence="3">DUF1934 domain-containing protein</fullName>
    </recommendedName>
</protein>
<evidence type="ECO:0000313" key="1">
    <source>
        <dbReference type="EMBL" id="MEO1782675.1"/>
    </source>
</evidence>
<organism evidence="1 2">
    <name type="scientific">Enterococcus diestrammenae</name>
    <dbReference type="NCBI Taxonomy" id="1155073"/>
    <lineage>
        <taxon>Bacteria</taxon>
        <taxon>Bacillati</taxon>
        <taxon>Bacillota</taxon>
        <taxon>Bacilli</taxon>
        <taxon>Lactobacillales</taxon>
        <taxon>Enterococcaceae</taxon>
        <taxon>Enterococcus</taxon>
    </lineage>
</organism>
<dbReference type="Gene3D" id="2.40.128.20">
    <property type="match status" value="1"/>
</dbReference>
<comment type="caution">
    <text evidence="1">The sequence shown here is derived from an EMBL/GenBank/DDBJ whole genome shotgun (WGS) entry which is preliminary data.</text>
</comment>
<dbReference type="Proteomes" id="UP001429357">
    <property type="component" value="Unassembled WGS sequence"/>
</dbReference>
<evidence type="ECO:0000313" key="2">
    <source>
        <dbReference type="Proteomes" id="UP001429357"/>
    </source>
</evidence>
<dbReference type="InterPro" id="IPR015231">
    <property type="entry name" value="DUF1934"/>
</dbReference>